<dbReference type="PROSITE" id="PS50922">
    <property type="entry name" value="TLC"/>
    <property type="match status" value="1"/>
</dbReference>
<feature type="transmembrane region" description="Helical" evidence="8">
    <location>
        <begin position="385"/>
        <end position="406"/>
    </location>
</feature>
<name>A0AAW0RAJ2_9PEZI</name>
<feature type="region of interest" description="Disordered" evidence="7">
    <location>
        <begin position="462"/>
        <end position="495"/>
    </location>
</feature>
<feature type="region of interest" description="Disordered" evidence="7">
    <location>
        <begin position="420"/>
        <end position="446"/>
    </location>
</feature>
<keyword evidence="4 8" id="KW-1133">Transmembrane helix</keyword>
<comment type="subcellular location">
    <subcellularLocation>
        <location evidence="1">Membrane</location>
        <topology evidence="1">Multi-pass membrane protein</topology>
    </subcellularLocation>
</comment>
<feature type="transmembrane region" description="Helical" evidence="8">
    <location>
        <begin position="139"/>
        <end position="162"/>
    </location>
</feature>
<keyword evidence="3 6" id="KW-0812">Transmembrane</keyword>
<feature type="compositionally biased region" description="Acidic residues" evidence="7">
    <location>
        <begin position="425"/>
        <end position="446"/>
    </location>
</feature>
<feature type="transmembrane region" description="Helical" evidence="8">
    <location>
        <begin position="256"/>
        <end position="273"/>
    </location>
</feature>
<comment type="caution">
    <text evidence="10">The sequence shown here is derived from an EMBL/GenBank/DDBJ whole genome shotgun (WGS) entry which is preliminary data.</text>
</comment>
<proteinExistence type="inferred from homology"/>
<accession>A0AAW0RAJ2</accession>
<dbReference type="GO" id="GO:0016020">
    <property type="term" value="C:membrane"/>
    <property type="evidence" value="ECO:0007669"/>
    <property type="project" value="UniProtKB-SubCell"/>
</dbReference>
<evidence type="ECO:0000256" key="1">
    <source>
        <dbReference type="ARBA" id="ARBA00004141"/>
    </source>
</evidence>
<evidence type="ECO:0000256" key="8">
    <source>
        <dbReference type="SAM" id="Phobius"/>
    </source>
</evidence>
<reference evidence="10 11" key="1">
    <citation type="submission" date="2023-01" db="EMBL/GenBank/DDBJ databases">
        <title>Analysis of 21 Apiospora genomes using comparative genomics revels a genus with tremendous synthesis potential of carbohydrate active enzymes and secondary metabolites.</title>
        <authorList>
            <person name="Sorensen T."/>
        </authorList>
    </citation>
    <scope>NUCLEOTIDE SEQUENCE [LARGE SCALE GENOMIC DNA]</scope>
    <source>
        <strain evidence="10 11">CBS 117206</strain>
    </source>
</reference>
<evidence type="ECO:0000259" key="9">
    <source>
        <dbReference type="PROSITE" id="PS50922"/>
    </source>
</evidence>
<dbReference type="GO" id="GO:0046513">
    <property type="term" value="P:ceramide biosynthetic process"/>
    <property type="evidence" value="ECO:0007669"/>
    <property type="project" value="InterPro"/>
</dbReference>
<feature type="compositionally biased region" description="Low complexity" evidence="7">
    <location>
        <begin position="468"/>
        <end position="477"/>
    </location>
</feature>
<keyword evidence="5 6" id="KW-0472">Membrane</keyword>
<protein>
    <submittedName>
        <fullName evidence="10">TLC domain-containing protein</fullName>
    </submittedName>
</protein>
<organism evidence="10 11">
    <name type="scientific">Apiospora kogelbergensis</name>
    <dbReference type="NCBI Taxonomy" id="1337665"/>
    <lineage>
        <taxon>Eukaryota</taxon>
        <taxon>Fungi</taxon>
        <taxon>Dikarya</taxon>
        <taxon>Ascomycota</taxon>
        <taxon>Pezizomycotina</taxon>
        <taxon>Sordariomycetes</taxon>
        <taxon>Xylariomycetidae</taxon>
        <taxon>Amphisphaeriales</taxon>
        <taxon>Apiosporaceae</taxon>
        <taxon>Apiospora</taxon>
    </lineage>
</organism>
<dbReference type="PANTHER" id="PTHR12560">
    <property type="entry name" value="LONGEVITY ASSURANCE FACTOR 1 LAG1"/>
    <property type="match status" value="1"/>
</dbReference>
<dbReference type="Pfam" id="PF03798">
    <property type="entry name" value="TRAM_LAG1_CLN8"/>
    <property type="match status" value="1"/>
</dbReference>
<evidence type="ECO:0000256" key="4">
    <source>
        <dbReference type="ARBA" id="ARBA00022989"/>
    </source>
</evidence>
<dbReference type="AlphaFoldDB" id="A0AAW0RAJ2"/>
<evidence type="ECO:0000256" key="7">
    <source>
        <dbReference type="SAM" id="MobiDB-lite"/>
    </source>
</evidence>
<dbReference type="SMART" id="SM00724">
    <property type="entry name" value="TLC"/>
    <property type="match status" value="1"/>
</dbReference>
<feature type="transmembrane region" description="Helical" evidence="8">
    <location>
        <begin position="279"/>
        <end position="298"/>
    </location>
</feature>
<evidence type="ECO:0000256" key="2">
    <source>
        <dbReference type="ARBA" id="ARBA00009808"/>
    </source>
</evidence>
<gene>
    <name evidence="10" type="ORF">PG999_000034</name>
</gene>
<evidence type="ECO:0000313" key="11">
    <source>
        <dbReference type="Proteomes" id="UP001392437"/>
    </source>
</evidence>
<dbReference type="Proteomes" id="UP001392437">
    <property type="component" value="Unassembled WGS sequence"/>
</dbReference>
<evidence type="ECO:0000256" key="6">
    <source>
        <dbReference type="PROSITE-ProRule" id="PRU00205"/>
    </source>
</evidence>
<evidence type="ECO:0000256" key="5">
    <source>
        <dbReference type="ARBA" id="ARBA00023136"/>
    </source>
</evidence>
<dbReference type="InterPro" id="IPR016439">
    <property type="entry name" value="Lag1/Lac1-like"/>
</dbReference>
<feature type="transmembrane region" description="Helical" evidence="8">
    <location>
        <begin position="83"/>
        <end position="104"/>
    </location>
</feature>
<comment type="similarity">
    <text evidence="2">Belongs to the sphingosine N-acyltransferase family.</text>
</comment>
<dbReference type="InterPro" id="IPR006634">
    <property type="entry name" value="TLC-dom"/>
</dbReference>
<dbReference type="GO" id="GO:0050291">
    <property type="term" value="F:sphingosine N-acyltransferase activity"/>
    <property type="evidence" value="ECO:0007669"/>
    <property type="project" value="InterPro"/>
</dbReference>
<feature type="compositionally biased region" description="Basic and acidic residues" evidence="7">
    <location>
        <begin position="478"/>
        <end position="495"/>
    </location>
</feature>
<feature type="transmembrane region" description="Helical" evidence="8">
    <location>
        <begin position="183"/>
        <end position="207"/>
    </location>
</feature>
<dbReference type="PANTHER" id="PTHR12560:SF0">
    <property type="entry name" value="LD18904P"/>
    <property type="match status" value="1"/>
</dbReference>
<feature type="region of interest" description="Disordered" evidence="7">
    <location>
        <begin position="28"/>
        <end position="56"/>
    </location>
</feature>
<feature type="transmembrane region" description="Helical" evidence="8">
    <location>
        <begin position="310"/>
        <end position="334"/>
    </location>
</feature>
<feature type="domain" description="TLC" evidence="9">
    <location>
        <begin position="177"/>
        <end position="414"/>
    </location>
</feature>
<evidence type="ECO:0000313" key="10">
    <source>
        <dbReference type="EMBL" id="KAK8131861.1"/>
    </source>
</evidence>
<keyword evidence="11" id="KW-1185">Reference proteome</keyword>
<sequence>MADPTEPVAVVAQDAPPKSLHIETALEQNIEKPKPSPALMSPRPGMPQSRKSGMNGPLYMQTANNKVIIRRIKRKGDGPMKNLARWLLDNQTGFSFNIIALLFLTHFCMPKARAFTSKFFTISHYNDKTGRYAIGEHDYYFIVFCMVLFTGLRAGVMEHVLAPLAKLWGISKKKEITRFSEQAWLLVYYFVFWPLGWYIYSTSPYYLNMQELFTNWPIRELSGVSKAYFLAQWAFWLQQVLVINIEERRKDHWQMLTHHFVTIALISCAYYYHQTRIGNLILVLMDLVDIFLPLAKCFKYLGFTTTPDVLFGVFMVTWFFTRHVFYGMACWSVYSDLPKQIPIPCFQGTDDNLIGPFQAPEGWSHLLEPFRNPSGIVCFTDNIRWGFLGCLLFLQVITIAWFITIIQVAIRVLKGGAADDVRSDGEEEEEEEEEEYEYEEAQPLEEEVGVEAIDLKNWERRTGVKRASSSSGVSLPGHSDRKELLGRIGCEKQVE</sequence>
<evidence type="ECO:0000256" key="3">
    <source>
        <dbReference type="ARBA" id="ARBA00022692"/>
    </source>
</evidence>
<dbReference type="EMBL" id="JAQQWP010000001">
    <property type="protein sequence ID" value="KAK8131861.1"/>
    <property type="molecule type" value="Genomic_DNA"/>
</dbReference>